<keyword evidence="2" id="KW-0472">Membrane</keyword>
<accession>A0ABW4AC84</accession>
<dbReference type="Pfam" id="PF09990">
    <property type="entry name" value="DUF2231"/>
    <property type="match status" value="1"/>
</dbReference>
<feature type="compositionally biased region" description="Pro residues" evidence="1">
    <location>
        <begin position="214"/>
        <end position="232"/>
    </location>
</feature>
<protein>
    <submittedName>
        <fullName evidence="4">DUF2231 domain-containing protein</fullName>
    </submittedName>
</protein>
<dbReference type="InterPro" id="IPR019251">
    <property type="entry name" value="DUF2231_TM"/>
</dbReference>
<dbReference type="Proteomes" id="UP001597183">
    <property type="component" value="Unassembled WGS sequence"/>
</dbReference>
<keyword evidence="2" id="KW-0812">Transmembrane</keyword>
<reference evidence="5" key="1">
    <citation type="journal article" date="2019" name="Int. J. Syst. Evol. Microbiol.">
        <title>The Global Catalogue of Microorganisms (GCM) 10K type strain sequencing project: providing services to taxonomists for standard genome sequencing and annotation.</title>
        <authorList>
            <consortium name="The Broad Institute Genomics Platform"/>
            <consortium name="The Broad Institute Genome Sequencing Center for Infectious Disease"/>
            <person name="Wu L."/>
            <person name="Ma J."/>
        </authorList>
    </citation>
    <scope>NUCLEOTIDE SEQUENCE [LARGE SCALE GENOMIC DNA]</scope>
    <source>
        <strain evidence="5">CCM 7526</strain>
    </source>
</reference>
<comment type="caution">
    <text evidence="4">The sequence shown here is derived from an EMBL/GenBank/DDBJ whole genome shotgun (WGS) entry which is preliminary data.</text>
</comment>
<keyword evidence="2" id="KW-1133">Transmembrane helix</keyword>
<feature type="compositionally biased region" description="Low complexity" evidence="1">
    <location>
        <begin position="188"/>
        <end position="213"/>
    </location>
</feature>
<dbReference type="RefSeq" id="WP_317787245.1">
    <property type="nucleotide sequence ID" value="NZ_AP028461.1"/>
</dbReference>
<keyword evidence="5" id="KW-1185">Reference proteome</keyword>
<feature type="transmembrane region" description="Helical" evidence="2">
    <location>
        <begin position="109"/>
        <end position="130"/>
    </location>
</feature>
<organism evidence="4 5">
    <name type="scientific">Actinoplanes sichuanensis</name>
    <dbReference type="NCBI Taxonomy" id="512349"/>
    <lineage>
        <taxon>Bacteria</taxon>
        <taxon>Bacillati</taxon>
        <taxon>Actinomycetota</taxon>
        <taxon>Actinomycetes</taxon>
        <taxon>Micromonosporales</taxon>
        <taxon>Micromonosporaceae</taxon>
        <taxon>Actinoplanes</taxon>
    </lineage>
</organism>
<feature type="transmembrane region" description="Helical" evidence="2">
    <location>
        <begin position="77"/>
        <end position="97"/>
    </location>
</feature>
<evidence type="ECO:0000259" key="3">
    <source>
        <dbReference type="Pfam" id="PF09990"/>
    </source>
</evidence>
<evidence type="ECO:0000313" key="4">
    <source>
        <dbReference type="EMBL" id="MFD1367830.1"/>
    </source>
</evidence>
<sequence>MESRLRLAGHGMQPLLLMFPLGLFWMAFVLDLAVLMGAPSLLGTVAFWNLVAGLGGGLLATAAAITDAVVATGPAGVRIFVLALLLDVGVLIIYAVLTLTRVRDPHRTASAPLLTLELLGLVAAAFTAWFSGRFAAPGAPVSDRRTTGGRRHTPPPATATLNQLLTHPPDRHPRRQAPHAAPPPSRPGPAQHPAAAPPTAAAPAPSLYRAPTTASPPPPRRSPAASPSPAPRRSPEIPPKRQRPAAPSRRPTETPPRPRTASFPRDAEKPRAPGSGRTAVEDAQPTARTVPGPPRQR</sequence>
<feature type="region of interest" description="Disordered" evidence="1">
    <location>
        <begin position="138"/>
        <end position="297"/>
    </location>
</feature>
<dbReference type="EMBL" id="JBHTMK010000031">
    <property type="protein sequence ID" value="MFD1367830.1"/>
    <property type="molecule type" value="Genomic_DNA"/>
</dbReference>
<gene>
    <name evidence="4" type="ORF">ACFQ5G_20965</name>
</gene>
<feature type="transmembrane region" description="Helical" evidence="2">
    <location>
        <begin position="45"/>
        <end position="65"/>
    </location>
</feature>
<proteinExistence type="predicted"/>
<name>A0ABW4AC84_9ACTN</name>
<feature type="domain" description="DUF2231" evidence="3">
    <location>
        <begin position="10"/>
        <end position="134"/>
    </location>
</feature>
<feature type="transmembrane region" description="Helical" evidence="2">
    <location>
        <begin position="15"/>
        <end position="38"/>
    </location>
</feature>
<evidence type="ECO:0000256" key="1">
    <source>
        <dbReference type="SAM" id="MobiDB-lite"/>
    </source>
</evidence>
<evidence type="ECO:0000313" key="5">
    <source>
        <dbReference type="Proteomes" id="UP001597183"/>
    </source>
</evidence>
<dbReference type="PRINTS" id="PR01217">
    <property type="entry name" value="PRICHEXTENSN"/>
</dbReference>
<evidence type="ECO:0000256" key="2">
    <source>
        <dbReference type="SAM" id="Phobius"/>
    </source>
</evidence>